<dbReference type="RefSeq" id="WP_184334538.1">
    <property type="nucleotide sequence ID" value="NZ_JACHHZ010000005.1"/>
</dbReference>
<organism evidence="1 2">
    <name type="scientific">Povalibacter uvarum</name>
    <dbReference type="NCBI Taxonomy" id="732238"/>
    <lineage>
        <taxon>Bacteria</taxon>
        <taxon>Pseudomonadati</taxon>
        <taxon>Pseudomonadota</taxon>
        <taxon>Gammaproteobacteria</taxon>
        <taxon>Steroidobacterales</taxon>
        <taxon>Steroidobacteraceae</taxon>
        <taxon>Povalibacter</taxon>
    </lineage>
</organism>
<comment type="caution">
    <text evidence="1">The sequence shown here is derived from an EMBL/GenBank/DDBJ whole genome shotgun (WGS) entry which is preliminary data.</text>
</comment>
<name>A0A841HR72_9GAMM</name>
<accession>A0A841HR72</accession>
<proteinExistence type="predicted"/>
<evidence type="ECO:0000313" key="1">
    <source>
        <dbReference type="EMBL" id="MBB6095134.1"/>
    </source>
</evidence>
<evidence type="ECO:0000313" key="2">
    <source>
        <dbReference type="Proteomes" id="UP000588068"/>
    </source>
</evidence>
<sequence length="72" mass="7851">MISTRSTEFVAALARASEENGLEEHYRSTVRPLFAMPRSQWPGCCGGGCEPCAQTLIAVADRVCELLGVEYD</sequence>
<dbReference type="EMBL" id="JACHHZ010000005">
    <property type="protein sequence ID" value="MBB6095134.1"/>
    <property type="molecule type" value="Genomic_DNA"/>
</dbReference>
<protein>
    <submittedName>
        <fullName evidence="1">Uncharacterized protein</fullName>
    </submittedName>
</protein>
<dbReference type="Proteomes" id="UP000588068">
    <property type="component" value="Unassembled WGS sequence"/>
</dbReference>
<gene>
    <name evidence="1" type="ORF">HNQ60_004024</name>
</gene>
<keyword evidence="2" id="KW-1185">Reference proteome</keyword>
<reference evidence="1 2" key="1">
    <citation type="submission" date="2020-08" db="EMBL/GenBank/DDBJ databases">
        <title>Genomic Encyclopedia of Type Strains, Phase IV (KMG-IV): sequencing the most valuable type-strain genomes for metagenomic binning, comparative biology and taxonomic classification.</title>
        <authorList>
            <person name="Goeker M."/>
        </authorList>
    </citation>
    <scope>NUCLEOTIDE SEQUENCE [LARGE SCALE GENOMIC DNA]</scope>
    <source>
        <strain evidence="1 2">DSM 26723</strain>
    </source>
</reference>
<dbReference type="AlphaFoldDB" id="A0A841HR72"/>